<name>A0A4C1ZLQ6_EUMVA</name>
<dbReference type="AlphaFoldDB" id="A0A4C1ZLQ6"/>
<accession>A0A4C1ZLQ6</accession>
<dbReference type="EMBL" id="BGZK01001909">
    <property type="protein sequence ID" value="GBP88143.1"/>
    <property type="molecule type" value="Genomic_DNA"/>
</dbReference>
<feature type="region of interest" description="Disordered" evidence="1">
    <location>
        <begin position="1"/>
        <end position="21"/>
    </location>
</feature>
<evidence type="ECO:0000256" key="1">
    <source>
        <dbReference type="SAM" id="MobiDB-lite"/>
    </source>
</evidence>
<proteinExistence type="predicted"/>
<gene>
    <name evidence="2" type="ORF">EVAR_59677_1</name>
</gene>
<organism evidence="2 3">
    <name type="scientific">Eumeta variegata</name>
    <name type="common">Bagworm moth</name>
    <name type="synonym">Eumeta japonica</name>
    <dbReference type="NCBI Taxonomy" id="151549"/>
    <lineage>
        <taxon>Eukaryota</taxon>
        <taxon>Metazoa</taxon>
        <taxon>Ecdysozoa</taxon>
        <taxon>Arthropoda</taxon>
        <taxon>Hexapoda</taxon>
        <taxon>Insecta</taxon>
        <taxon>Pterygota</taxon>
        <taxon>Neoptera</taxon>
        <taxon>Endopterygota</taxon>
        <taxon>Lepidoptera</taxon>
        <taxon>Glossata</taxon>
        <taxon>Ditrysia</taxon>
        <taxon>Tineoidea</taxon>
        <taxon>Psychidae</taxon>
        <taxon>Oiketicinae</taxon>
        <taxon>Eumeta</taxon>
    </lineage>
</organism>
<keyword evidence="3" id="KW-1185">Reference proteome</keyword>
<dbReference type="Proteomes" id="UP000299102">
    <property type="component" value="Unassembled WGS sequence"/>
</dbReference>
<sequence>MSDFQGLMMETEGSDDRARRQTQELHNETTYLSRVWSCRNRLEMYFDHERFSGCDDGARSGVGSLEAPSSDPKSQSWSKYISGQFQLAQIWLG</sequence>
<protein>
    <submittedName>
        <fullName evidence="2">Uncharacterized protein</fullName>
    </submittedName>
</protein>
<evidence type="ECO:0000313" key="2">
    <source>
        <dbReference type="EMBL" id="GBP88143.1"/>
    </source>
</evidence>
<reference evidence="2 3" key="1">
    <citation type="journal article" date="2019" name="Commun. Biol.">
        <title>The bagworm genome reveals a unique fibroin gene that provides high tensile strength.</title>
        <authorList>
            <person name="Kono N."/>
            <person name="Nakamura H."/>
            <person name="Ohtoshi R."/>
            <person name="Tomita M."/>
            <person name="Numata K."/>
            <person name="Arakawa K."/>
        </authorList>
    </citation>
    <scope>NUCLEOTIDE SEQUENCE [LARGE SCALE GENOMIC DNA]</scope>
</reference>
<dbReference type="OrthoDB" id="408743at2759"/>
<comment type="caution">
    <text evidence="2">The sequence shown here is derived from an EMBL/GenBank/DDBJ whole genome shotgun (WGS) entry which is preliminary data.</text>
</comment>
<evidence type="ECO:0000313" key="3">
    <source>
        <dbReference type="Proteomes" id="UP000299102"/>
    </source>
</evidence>